<feature type="non-terminal residue" evidence="4">
    <location>
        <position position="596"/>
    </location>
</feature>
<dbReference type="InterPro" id="IPR018839">
    <property type="entry name" value="Tscrpt-silencing_Clr2_C"/>
</dbReference>
<evidence type="ECO:0000313" key="5">
    <source>
        <dbReference type="Proteomes" id="UP000244855"/>
    </source>
</evidence>
<dbReference type="GO" id="GO:0030466">
    <property type="term" value="P:silent mating-type cassette heterochromatin formation"/>
    <property type="evidence" value="ECO:0007669"/>
    <property type="project" value="TreeGrafter"/>
</dbReference>
<dbReference type="Pfam" id="PF16761">
    <property type="entry name" value="Clr2_transil"/>
    <property type="match status" value="1"/>
</dbReference>
<feature type="domain" description="Cryptic loci regulator 2 N-terminal" evidence="3">
    <location>
        <begin position="52"/>
        <end position="115"/>
    </location>
</feature>
<evidence type="ECO:0000256" key="1">
    <source>
        <dbReference type="SAM" id="MobiDB-lite"/>
    </source>
</evidence>
<dbReference type="PANTHER" id="PTHR38046">
    <property type="entry name" value="CRYPTIC LOCI REGULATOR 2"/>
    <property type="match status" value="1"/>
</dbReference>
<sequence length="596" mass="67114">VVVPLRPGSDGDPSHAPSNPAYKQYDPPTLYLEKLAIEWMKSRGESKPGVTYILERLPHGYTVYEKARASGKHIDRWVYGHPENKTFDSPNRFYPHFEHLMNNAGSSFGCPCSICVKNGVLHRPTTTSSASSRRSSMSGNSSKSVSGKDTRAPTKRPDPASAPAPASSAAAPQFKGRPKMIAPGMDTSRIDEEGTPDIWRNLIDKLKRQITLDQSIEEPMSMDWRAEQILLEDLLGKNEPQYAPRVGEIVLYLRNNTNGHHVDVIKDADSGEFRLYDPSTDSQLGAPQWAAGHVTQLPEPSNDEDGETSIINSGVRVEPLPNPNNGNKNMSKKYQYVPVSHTRPFFLWKYYLDVIDDDEWHPTITNALTCMSTMSVVGRHRFQGQWPKASIWCHAMYVGAELLMVGDTVRMSPKAGYPECTDILVIKSIRMKLTNLDKTSFNDYDDGHPYNTEAWIYGSAYTMDSSRSNKLYLDHKNADTPKATDGYSKIWHPLHPSNKEMAVPFSRILGRVYEYDFMHYLAPPASLDQGRESITEGRKFARSHDNRILKSPGSTWFWGDCRVQALDLETVNGLEVGKYDTERDPKELRKAIKVID</sequence>
<dbReference type="EMBL" id="KZ805334">
    <property type="protein sequence ID" value="PVI03227.1"/>
    <property type="molecule type" value="Genomic_DNA"/>
</dbReference>
<dbReference type="GO" id="GO:0033553">
    <property type="term" value="C:rDNA heterochromatin"/>
    <property type="evidence" value="ECO:0007669"/>
    <property type="project" value="TreeGrafter"/>
</dbReference>
<dbReference type="Proteomes" id="UP000244855">
    <property type="component" value="Unassembled WGS sequence"/>
</dbReference>
<evidence type="ECO:0000259" key="3">
    <source>
        <dbReference type="Pfam" id="PF16761"/>
    </source>
</evidence>
<evidence type="ECO:0000259" key="2">
    <source>
        <dbReference type="Pfam" id="PF10383"/>
    </source>
</evidence>
<feature type="compositionally biased region" description="Low complexity" evidence="1">
    <location>
        <begin position="123"/>
        <end position="145"/>
    </location>
</feature>
<dbReference type="InterPro" id="IPR038986">
    <property type="entry name" value="Clr2"/>
</dbReference>
<dbReference type="AlphaFoldDB" id="A0A2V1DYE1"/>
<feature type="compositionally biased region" description="Basic and acidic residues" evidence="1">
    <location>
        <begin position="146"/>
        <end position="158"/>
    </location>
</feature>
<organism evidence="4 5">
    <name type="scientific">Periconia macrospinosa</name>
    <dbReference type="NCBI Taxonomy" id="97972"/>
    <lineage>
        <taxon>Eukaryota</taxon>
        <taxon>Fungi</taxon>
        <taxon>Dikarya</taxon>
        <taxon>Ascomycota</taxon>
        <taxon>Pezizomycotina</taxon>
        <taxon>Dothideomycetes</taxon>
        <taxon>Pleosporomycetidae</taxon>
        <taxon>Pleosporales</taxon>
        <taxon>Massarineae</taxon>
        <taxon>Periconiaceae</taxon>
        <taxon>Periconia</taxon>
    </lineage>
</organism>
<proteinExistence type="predicted"/>
<dbReference type="InterPro" id="IPR031915">
    <property type="entry name" value="Clr2_N"/>
</dbReference>
<feature type="compositionally biased region" description="Low complexity" evidence="1">
    <location>
        <begin position="159"/>
        <end position="172"/>
    </location>
</feature>
<feature type="non-terminal residue" evidence="4">
    <location>
        <position position="1"/>
    </location>
</feature>
<name>A0A2V1DYE1_9PLEO</name>
<protein>
    <recommendedName>
        <fullName evidence="6">Cryptic loci regulator 2 N-terminal domain-containing protein</fullName>
    </recommendedName>
</protein>
<feature type="region of interest" description="Disordered" evidence="1">
    <location>
        <begin position="1"/>
        <end position="22"/>
    </location>
</feature>
<feature type="region of interest" description="Disordered" evidence="1">
    <location>
        <begin position="123"/>
        <end position="178"/>
    </location>
</feature>
<feature type="domain" description="Cryptic loci regulator 2 C-terminal" evidence="2">
    <location>
        <begin position="392"/>
        <end position="514"/>
    </location>
</feature>
<evidence type="ECO:0008006" key="6">
    <source>
        <dbReference type="Google" id="ProtNLM"/>
    </source>
</evidence>
<dbReference type="GO" id="GO:0031934">
    <property type="term" value="C:mating-type region heterochromatin"/>
    <property type="evidence" value="ECO:0007669"/>
    <property type="project" value="TreeGrafter"/>
</dbReference>
<dbReference type="Pfam" id="PF10383">
    <property type="entry name" value="Clr2"/>
    <property type="match status" value="1"/>
</dbReference>
<dbReference type="GO" id="GO:0070824">
    <property type="term" value="C:SHREC complex"/>
    <property type="evidence" value="ECO:0007669"/>
    <property type="project" value="InterPro"/>
</dbReference>
<gene>
    <name evidence="4" type="ORF">DM02DRAFT_496486</name>
</gene>
<dbReference type="PANTHER" id="PTHR38046:SF1">
    <property type="entry name" value="CRYPTIC LOCI REGULATOR 2"/>
    <property type="match status" value="1"/>
</dbReference>
<reference evidence="4 5" key="1">
    <citation type="journal article" date="2018" name="Sci. Rep.">
        <title>Comparative genomics provides insights into the lifestyle and reveals functional heterogeneity of dark septate endophytic fungi.</title>
        <authorList>
            <person name="Knapp D.G."/>
            <person name="Nemeth J.B."/>
            <person name="Barry K."/>
            <person name="Hainaut M."/>
            <person name="Henrissat B."/>
            <person name="Johnson J."/>
            <person name="Kuo A."/>
            <person name="Lim J.H.P."/>
            <person name="Lipzen A."/>
            <person name="Nolan M."/>
            <person name="Ohm R.A."/>
            <person name="Tamas L."/>
            <person name="Grigoriev I.V."/>
            <person name="Spatafora J.W."/>
            <person name="Nagy L.G."/>
            <person name="Kovacs G.M."/>
        </authorList>
    </citation>
    <scope>NUCLEOTIDE SEQUENCE [LARGE SCALE GENOMIC DNA]</scope>
    <source>
        <strain evidence="4 5">DSE2036</strain>
    </source>
</reference>
<dbReference type="STRING" id="97972.A0A2V1DYE1"/>
<dbReference type="OrthoDB" id="438224at2759"/>
<evidence type="ECO:0000313" key="4">
    <source>
        <dbReference type="EMBL" id="PVI03227.1"/>
    </source>
</evidence>
<keyword evidence="5" id="KW-1185">Reference proteome</keyword>
<accession>A0A2V1DYE1</accession>